<comment type="caution">
    <text evidence="3">The sequence shown here is derived from an EMBL/GenBank/DDBJ whole genome shotgun (WGS) entry which is preliminary data.</text>
</comment>
<keyword evidence="2" id="KW-0732">Signal</keyword>
<protein>
    <submittedName>
        <fullName evidence="3">Uncharacterized protein</fullName>
    </submittedName>
</protein>
<gene>
    <name evidence="3" type="ORF">A7Q10_10055</name>
</gene>
<organism evidence="3 4">
    <name type="scientific">Methylacidiphilum caldifontis</name>
    <dbReference type="NCBI Taxonomy" id="2795386"/>
    <lineage>
        <taxon>Bacteria</taxon>
        <taxon>Pseudomonadati</taxon>
        <taxon>Verrucomicrobiota</taxon>
        <taxon>Methylacidiphilae</taxon>
        <taxon>Methylacidiphilales</taxon>
        <taxon>Methylacidiphilaceae</taxon>
        <taxon>Methylacidiphilum (ex Ratnadevi et al. 2023)</taxon>
    </lineage>
</organism>
<feature type="coiled-coil region" evidence="1">
    <location>
        <begin position="18"/>
        <end position="45"/>
    </location>
</feature>
<evidence type="ECO:0000313" key="3">
    <source>
        <dbReference type="EMBL" id="TFE67035.1"/>
    </source>
</evidence>
<evidence type="ECO:0000313" key="4">
    <source>
        <dbReference type="Proteomes" id="UP000297713"/>
    </source>
</evidence>
<name>A0A4Y8P902_9BACT</name>
<feature type="signal peptide" evidence="2">
    <location>
        <begin position="1"/>
        <end position="20"/>
    </location>
</feature>
<feature type="chain" id="PRO_5021443480" evidence="2">
    <location>
        <begin position="21"/>
        <end position="189"/>
    </location>
</feature>
<accession>A0A4Y8P902</accession>
<evidence type="ECO:0000256" key="1">
    <source>
        <dbReference type="SAM" id="Coils"/>
    </source>
</evidence>
<dbReference type="AlphaFoldDB" id="A0A4Y8P902"/>
<dbReference type="OrthoDB" id="194261at2"/>
<sequence length="189" mass="21356">MKKFALLLFLLLALGLNLGAQTSETEELDKAIEQAQKQLEKQQSGGKEELNQAAINKAPSLEYSPKNGKLVSAQDFSSYIKKHKTKNLWVYGHFKVVQIKKNNQLVAKPIVKGFIPLINSLALPKVRFVFLNPQNLKNSSHLYPGDSFYVSPRHPALVTRVIYKNREETIARALFSNQPMNHLLSSKNK</sequence>
<keyword evidence="1" id="KW-0175">Coiled coil</keyword>
<evidence type="ECO:0000256" key="2">
    <source>
        <dbReference type="SAM" id="SignalP"/>
    </source>
</evidence>
<proteinExistence type="predicted"/>
<dbReference type="RefSeq" id="WP_134440652.1">
    <property type="nucleotide sequence ID" value="NZ_LXQC01000164.1"/>
</dbReference>
<reference evidence="3 4" key="1">
    <citation type="submission" date="2016-05" db="EMBL/GenBank/DDBJ databases">
        <title>Diversity and Homogeneity among Thermoacidophilic Verrucomicrobia Methanotrophs Linked with Geographical Origin.</title>
        <authorList>
            <person name="Erikstad H.-A."/>
            <person name="Smestad N.B."/>
            <person name="Ceballos R.M."/>
            <person name="Birkeland N.-K."/>
        </authorList>
    </citation>
    <scope>NUCLEOTIDE SEQUENCE [LARGE SCALE GENOMIC DNA]</scope>
    <source>
        <strain evidence="3 4">Phi</strain>
    </source>
</reference>
<dbReference type="Proteomes" id="UP000297713">
    <property type="component" value="Unassembled WGS sequence"/>
</dbReference>
<dbReference type="EMBL" id="LXQC01000164">
    <property type="protein sequence ID" value="TFE67035.1"/>
    <property type="molecule type" value="Genomic_DNA"/>
</dbReference>
<keyword evidence="4" id="KW-1185">Reference proteome</keyword>